<feature type="region of interest" description="Disordered" evidence="1">
    <location>
        <begin position="539"/>
        <end position="566"/>
    </location>
</feature>
<dbReference type="PROSITE" id="PS50011">
    <property type="entry name" value="PROTEIN_KINASE_DOM"/>
    <property type="match status" value="1"/>
</dbReference>
<proteinExistence type="predicted"/>
<evidence type="ECO:0000313" key="3">
    <source>
        <dbReference type="EMBL" id="KAE8266307.1"/>
    </source>
</evidence>
<feature type="region of interest" description="Disordered" evidence="1">
    <location>
        <begin position="148"/>
        <end position="177"/>
    </location>
</feature>
<feature type="compositionally biased region" description="Polar residues" evidence="1">
    <location>
        <begin position="810"/>
        <end position="828"/>
    </location>
</feature>
<evidence type="ECO:0000313" key="4">
    <source>
        <dbReference type="Proteomes" id="UP000078113"/>
    </source>
</evidence>
<dbReference type="GO" id="GO:0004672">
    <property type="term" value="F:protein kinase activity"/>
    <property type="evidence" value="ECO:0007669"/>
    <property type="project" value="InterPro"/>
</dbReference>
<name>A0A8X7T2A8_9BASI</name>
<feature type="region of interest" description="Disordered" evidence="1">
    <location>
        <begin position="1143"/>
        <end position="1182"/>
    </location>
</feature>
<feature type="compositionally biased region" description="Polar residues" evidence="1">
    <location>
        <begin position="782"/>
        <end position="798"/>
    </location>
</feature>
<feature type="compositionally biased region" description="Polar residues" evidence="1">
    <location>
        <begin position="148"/>
        <end position="157"/>
    </location>
</feature>
<feature type="compositionally biased region" description="Low complexity" evidence="1">
    <location>
        <begin position="1065"/>
        <end position="1101"/>
    </location>
</feature>
<evidence type="ECO:0000259" key="2">
    <source>
        <dbReference type="PROSITE" id="PS50011"/>
    </source>
</evidence>
<feature type="domain" description="Protein kinase" evidence="2">
    <location>
        <begin position="223"/>
        <end position="708"/>
    </location>
</feature>
<dbReference type="PROSITE" id="PS00108">
    <property type="entry name" value="PROTEIN_KINASE_ST"/>
    <property type="match status" value="1"/>
</dbReference>
<comment type="caution">
    <text evidence="3">The sequence shown here is derived from an EMBL/GenBank/DDBJ whole genome shotgun (WGS) entry which is preliminary data.</text>
</comment>
<feature type="region of interest" description="Disordered" evidence="1">
    <location>
        <begin position="396"/>
        <end position="433"/>
    </location>
</feature>
<dbReference type="InterPro" id="IPR011009">
    <property type="entry name" value="Kinase-like_dom_sf"/>
</dbReference>
<feature type="compositionally biased region" description="Low complexity" evidence="1">
    <location>
        <begin position="1239"/>
        <end position="1282"/>
    </location>
</feature>
<feature type="compositionally biased region" description="Polar residues" evidence="1">
    <location>
        <begin position="895"/>
        <end position="907"/>
    </location>
</feature>
<evidence type="ECO:0000256" key="1">
    <source>
        <dbReference type="SAM" id="MobiDB-lite"/>
    </source>
</evidence>
<feature type="compositionally biased region" description="Gly residues" evidence="1">
    <location>
        <begin position="1153"/>
        <end position="1162"/>
    </location>
</feature>
<dbReference type="SMART" id="SM00220">
    <property type="entry name" value="S_TKc"/>
    <property type="match status" value="1"/>
</dbReference>
<feature type="compositionally biased region" description="Basic and acidic residues" evidence="1">
    <location>
        <begin position="831"/>
        <end position="842"/>
    </location>
</feature>
<dbReference type="EMBL" id="LWDG02000352">
    <property type="protein sequence ID" value="KAE8266307.1"/>
    <property type="molecule type" value="Genomic_DNA"/>
</dbReference>
<dbReference type="InterPro" id="IPR000719">
    <property type="entry name" value="Prot_kinase_dom"/>
</dbReference>
<gene>
    <name evidence="3" type="ORF">A4X09_0g6043</name>
</gene>
<feature type="region of interest" description="Disordered" evidence="1">
    <location>
        <begin position="1354"/>
        <end position="1373"/>
    </location>
</feature>
<keyword evidence="4" id="KW-1185">Reference proteome</keyword>
<protein>
    <recommendedName>
        <fullName evidence="2">Protein kinase domain-containing protein</fullName>
    </recommendedName>
</protein>
<feature type="compositionally biased region" description="Low complexity" evidence="1">
    <location>
        <begin position="1354"/>
        <end position="1367"/>
    </location>
</feature>
<feature type="compositionally biased region" description="Basic residues" evidence="1">
    <location>
        <begin position="862"/>
        <end position="875"/>
    </location>
</feature>
<feature type="region of interest" description="Disordered" evidence="1">
    <location>
        <begin position="275"/>
        <end position="301"/>
    </location>
</feature>
<feature type="compositionally biased region" description="Low complexity" evidence="1">
    <location>
        <begin position="548"/>
        <end position="562"/>
    </location>
</feature>
<feature type="region of interest" description="Disordered" evidence="1">
    <location>
        <begin position="1221"/>
        <end position="1319"/>
    </location>
</feature>
<reference evidence="3" key="1">
    <citation type="submission" date="2016-04" db="EMBL/GenBank/DDBJ databases">
        <authorList>
            <person name="Nguyen H.D."/>
            <person name="Samba Siva P."/>
            <person name="Cullis J."/>
            <person name="Levesque C.A."/>
            <person name="Hambleton S."/>
        </authorList>
    </citation>
    <scope>NUCLEOTIDE SEQUENCE</scope>
    <source>
        <strain evidence="3">DAOMC 236422</strain>
    </source>
</reference>
<feature type="compositionally biased region" description="Gly residues" evidence="1">
    <location>
        <begin position="11"/>
        <end position="36"/>
    </location>
</feature>
<dbReference type="GO" id="GO:0005524">
    <property type="term" value="F:ATP binding"/>
    <property type="evidence" value="ECO:0007669"/>
    <property type="project" value="InterPro"/>
</dbReference>
<organism evidence="3 4">
    <name type="scientific">Tilletia walkeri</name>
    <dbReference type="NCBI Taxonomy" id="117179"/>
    <lineage>
        <taxon>Eukaryota</taxon>
        <taxon>Fungi</taxon>
        <taxon>Dikarya</taxon>
        <taxon>Basidiomycota</taxon>
        <taxon>Ustilaginomycotina</taxon>
        <taxon>Exobasidiomycetes</taxon>
        <taxon>Tilletiales</taxon>
        <taxon>Tilletiaceae</taxon>
        <taxon>Tilletia</taxon>
    </lineage>
</organism>
<accession>A0A8X7T2A8</accession>
<dbReference type="Proteomes" id="UP000078113">
    <property type="component" value="Unassembled WGS sequence"/>
</dbReference>
<dbReference type="PANTHER" id="PTHR44167">
    <property type="entry name" value="OVARIAN-SPECIFIC SERINE/THREONINE-PROTEIN KINASE LOK-RELATED"/>
    <property type="match status" value="1"/>
</dbReference>
<feature type="region of interest" description="Disordered" evidence="1">
    <location>
        <begin position="1"/>
        <end position="129"/>
    </location>
</feature>
<dbReference type="Gene3D" id="1.10.510.10">
    <property type="entry name" value="Transferase(Phosphotransferase) domain 1"/>
    <property type="match status" value="2"/>
</dbReference>
<feature type="compositionally biased region" description="Low complexity" evidence="1">
    <location>
        <begin position="105"/>
        <end position="115"/>
    </location>
</feature>
<reference evidence="3" key="2">
    <citation type="journal article" date="2019" name="IMA Fungus">
        <title>Genome sequencing and comparison of five Tilletia species to identify candidate genes for the detection of regulated species infecting wheat.</title>
        <authorList>
            <person name="Nguyen H.D.T."/>
            <person name="Sultana T."/>
            <person name="Kesanakurti P."/>
            <person name="Hambleton S."/>
        </authorList>
    </citation>
    <scope>NUCLEOTIDE SEQUENCE</scope>
    <source>
        <strain evidence="3">DAOMC 236422</strain>
    </source>
</reference>
<feature type="region of interest" description="Disordered" evidence="1">
    <location>
        <begin position="774"/>
        <end position="911"/>
    </location>
</feature>
<feature type="region of interest" description="Disordered" evidence="1">
    <location>
        <begin position="1036"/>
        <end position="1113"/>
    </location>
</feature>
<dbReference type="InterPro" id="IPR008271">
    <property type="entry name" value="Ser/Thr_kinase_AS"/>
</dbReference>
<dbReference type="SUPFAM" id="SSF56112">
    <property type="entry name" value="Protein kinase-like (PK-like)"/>
    <property type="match status" value="1"/>
</dbReference>
<dbReference type="Pfam" id="PF00069">
    <property type="entry name" value="Pkinase"/>
    <property type="match status" value="2"/>
</dbReference>
<dbReference type="PANTHER" id="PTHR44167:SF24">
    <property type="entry name" value="SERINE_THREONINE-PROTEIN KINASE CHK2"/>
    <property type="match status" value="1"/>
</dbReference>
<feature type="compositionally biased region" description="Polar residues" evidence="1">
    <location>
        <begin position="275"/>
        <end position="288"/>
    </location>
</feature>
<sequence length="1373" mass="149306">MRSTCITTGNSTGGGGGGGSGAGGVNGRNWNAGGGVYRRDQEYSESAMFDMSEDEAEGEAATGTQHEESGAGVELAYPVQQHRHRRVSDIRPQQQQQRNWAAQDSPSSSVAASPSRLPQQAARPQPRMRASWLTDSFVLSRRQSIAESLNRSSISGSHRSDYHDHDHDDDDDQGYNRPAPLVEIFQKGERLGPGLVHDGHPIQIAHTSEGFRAQDNDDSGSQLEIVRKLGEGSYAVVYLVREIIPGPSPVGEYSIQQSSSHQLDDLDQYSRTLRASDQPHTNPDSPWSSPHPALRSSPAAKPTGRKFALKCLCKRHLDDVHLEIQRLEATIHQSIGFHPNIVTLYRVYETPDWLFLVLEYCPGQDLYFWLERSQDLAGGLTPAGSIYRGDISSELSSPSRGLSPKPLPSLHSNEPWDLDEDFENTPPNPSLLGSTSNLSLLSRRRLRLVSRMFRQMCDAVQFCHDQGISHRDLKPENFIVEDRRWFFDWEEEEDAYENDETSQYGAIGRAVDDKIKADPHLSVNLLAATPTAASIFDQSKRFRASDGPNRPSPSRSASSWNRGGQASREGKVVVKLTDFGLATADEQCRDFDCGSQPYMAFECANDNAPYYDAKQADIWSLGVCLLNLIFHRSPFKEPNAQRCESFASFCYDPVKFLTEAFEGLTRDAAEYLAKNVFCEISDKYPGRTRISAKAFADWAEHLPEHMGLASTDASRILTRGPDHSITSPLSHSRAGSVSSYLPFSFDSLSIHETVPVETLPEHLLNVELPEELGDSTYIHPGDTTSMPRDESSLSSRTASDADATLGASASLRSESSPDDNSARQSGSNAHGDAEDRESRSLDEDGDAGEATGDSEHKAQGGKPRRRKRGARKGRVATKANETVLRTERVVEGPVTSPTPAASSQRKPASSDLDRVINQLAAASQQLARDISKMKTGASSGMYSSSSGQATVVPPTPLDGSATNGGALIQSTTGLNTFAKNGVLRQPNIPNLATHLSPAPLSIITDNRFDNKSSLRLKHNSSSPPLEHEPMEVMMHASSVDRTSQPWRPLNPGLTKPTSWRERSTNSHSNNGTSSTSSSSNNTTFGTVSDTASTHSTASAPAGLPGPRHRPADLKMGDKAVDVSYLAAVFNGVKEKMGSSHLLGMGRKTHHVNGGPGQAGQGHGHGHGHGHGRPTAQTASAPARHIQMPSSILHSAVGGVPASMAMPMPVCNSSVLSNGHLKNGNDLAGARPQWRDQTAPSHVQHQQQQQQQQQQHQPQQQQHQQLPQSSPHQQYHLHNNYHQQNHHRNGPDSLQQPPMHHHIQQKGAATSLWAPPLPGSLTGSRENGVISLGAVANGHHHHHGAVRNDHHRAVAGGSAAASLNADAAKTWRRN</sequence>